<dbReference type="CDD" id="cd00367">
    <property type="entry name" value="PTS-HPr_like"/>
    <property type="match status" value="1"/>
</dbReference>
<dbReference type="PANTHER" id="PTHR33705:SF2">
    <property type="entry name" value="PHOSPHOCARRIER PROTEIN NPR"/>
    <property type="match status" value="1"/>
</dbReference>
<dbReference type="Pfam" id="PF00381">
    <property type="entry name" value="PTS-HPr"/>
    <property type="match status" value="1"/>
</dbReference>
<evidence type="ECO:0000313" key="5">
    <source>
        <dbReference type="EMBL" id="VYU13501.1"/>
    </source>
</evidence>
<dbReference type="PRINTS" id="PR00107">
    <property type="entry name" value="PHOSPHOCPHPR"/>
</dbReference>
<dbReference type="SUPFAM" id="SSF55594">
    <property type="entry name" value="HPr-like"/>
    <property type="match status" value="1"/>
</dbReference>
<name>A0A6N3CFY7_EUBLI</name>
<reference evidence="5" key="1">
    <citation type="submission" date="2019-11" db="EMBL/GenBank/DDBJ databases">
        <authorList>
            <person name="Feng L."/>
        </authorList>
    </citation>
    <scope>NUCLEOTIDE SEQUENCE</scope>
    <source>
        <strain evidence="5">ElimosumLFYP34</strain>
    </source>
</reference>
<keyword evidence="3" id="KW-0598">Phosphotransferase system</keyword>
<dbReference type="EC" id="2.7.11.-" evidence="5"/>
<organism evidence="5">
    <name type="scientific">Eubacterium limosum</name>
    <dbReference type="NCBI Taxonomy" id="1736"/>
    <lineage>
        <taxon>Bacteria</taxon>
        <taxon>Bacillati</taxon>
        <taxon>Bacillota</taxon>
        <taxon>Clostridia</taxon>
        <taxon>Eubacteriales</taxon>
        <taxon>Eubacteriaceae</taxon>
        <taxon>Eubacterium</taxon>
    </lineage>
</organism>
<dbReference type="PANTHER" id="PTHR33705">
    <property type="entry name" value="PHOSPHOCARRIER PROTEIN HPR"/>
    <property type="match status" value="1"/>
</dbReference>
<keyword evidence="5" id="KW-0808">Transferase</keyword>
<dbReference type="GO" id="GO:0009401">
    <property type="term" value="P:phosphoenolpyruvate-dependent sugar phosphotransferase system"/>
    <property type="evidence" value="ECO:0007669"/>
    <property type="project" value="UniProtKB-KW"/>
</dbReference>
<keyword evidence="2" id="KW-0963">Cytoplasm</keyword>
<sequence>MKEFNYTITDPAGIHARPAGLLVKKTQPYASEISLVKDGKTGNGKSMLSVMGLGAKNGETITVQADGPDEHTAIVELEAFFKENL</sequence>
<dbReference type="PROSITE" id="PS00589">
    <property type="entry name" value="PTS_HPR_SER"/>
    <property type="match status" value="1"/>
</dbReference>
<dbReference type="EMBL" id="CACRTR010000008">
    <property type="protein sequence ID" value="VYU13501.1"/>
    <property type="molecule type" value="Genomic_DNA"/>
</dbReference>
<dbReference type="NCBIfam" id="TIGR01003">
    <property type="entry name" value="PTS_HPr_family"/>
    <property type="match status" value="1"/>
</dbReference>
<dbReference type="AlphaFoldDB" id="A0A6N3CFY7"/>
<dbReference type="Gene3D" id="3.30.1340.10">
    <property type="entry name" value="HPr-like"/>
    <property type="match status" value="1"/>
</dbReference>
<evidence type="ECO:0000259" key="4">
    <source>
        <dbReference type="PROSITE" id="PS51350"/>
    </source>
</evidence>
<feature type="domain" description="HPr" evidence="4">
    <location>
        <begin position="1"/>
        <end position="85"/>
    </location>
</feature>
<comment type="subcellular location">
    <subcellularLocation>
        <location evidence="1">Cytoplasm</location>
    </subcellularLocation>
</comment>
<dbReference type="GO" id="GO:0005737">
    <property type="term" value="C:cytoplasm"/>
    <property type="evidence" value="ECO:0007669"/>
    <property type="project" value="UniProtKB-SubCell"/>
</dbReference>
<evidence type="ECO:0000256" key="3">
    <source>
        <dbReference type="ARBA" id="ARBA00022683"/>
    </source>
</evidence>
<evidence type="ECO:0000256" key="1">
    <source>
        <dbReference type="ARBA" id="ARBA00004496"/>
    </source>
</evidence>
<evidence type="ECO:0000256" key="2">
    <source>
        <dbReference type="ARBA" id="ARBA00022490"/>
    </source>
</evidence>
<dbReference type="InterPro" id="IPR035895">
    <property type="entry name" value="HPr-like_sf"/>
</dbReference>
<gene>
    <name evidence="5" type="primary">ptsH_4</name>
    <name evidence="5" type="ORF">ELLFYP34_02773</name>
</gene>
<dbReference type="InterPro" id="IPR050399">
    <property type="entry name" value="HPr"/>
</dbReference>
<dbReference type="GO" id="GO:0016740">
    <property type="term" value="F:transferase activity"/>
    <property type="evidence" value="ECO:0007669"/>
    <property type="project" value="UniProtKB-KW"/>
</dbReference>
<proteinExistence type="predicted"/>
<dbReference type="InterPro" id="IPR000032">
    <property type="entry name" value="HPr-like"/>
</dbReference>
<protein>
    <submittedName>
        <fullName evidence="5">Phosphocarrier protein HPr</fullName>
        <ecNumber evidence="5">2.7.11.-</ecNumber>
    </submittedName>
</protein>
<dbReference type="InterPro" id="IPR002114">
    <property type="entry name" value="PTS_HPr_Ser_P_site"/>
</dbReference>
<accession>A0A6N3CFY7</accession>
<dbReference type="PROSITE" id="PS51350">
    <property type="entry name" value="PTS_HPR_DOM"/>
    <property type="match status" value="1"/>
</dbReference>